<feature type="transmembrane region" description="Helical" evidence="1">
    <location>
        <begin position="78"/>
        <end position="99"/>
    </location>
</feature>
<gene>
    <name evidence="2" type="ORF">EVAR_90955_1</name>
</gene>
<keyword evidence="1" id="KW-1133">Transmembrane helix</keyword>
<protein>
    <submittedName>
        <fullName evidence="2">Uncharacterized protein</fullName>
    </submittedName>
</protein>
<accession>A0A4C1ZCR6</accession>
<reference evidence="2 3" key="1">
    <citation type="journal article" date="2019" name="Commun. Biol.">
        <title>The bagworm genome reveals a unique fibroin gene that provides high tensile strength.</title>
        <authorList>
            <person name="Kono N."/>
            <person name="Nakamura H."/>
            <person name="Ohtoshi R."/>
            <person name="Tomita M."/>
            <person name="Numata K."/>
            <person name="Arakawa K."/>
        </authorList>
    </citation>
    <scope>NUCLEOTIDE SEQUENCE [LARGE SCALE GENOMIC DNA]</scope>
</reference>
<dbReference type="AlphaFoldDB" id="A0A4C1ZCR6"/>
<comment type="caution">
    <text evidence="2">The sequence shown here is derived from an EMBL/GenBank/DDBJ whole genome shotgun (WGS) entry which is preliminary data.</text>
</comment>
<evidence type="ECO:0000313" key="2">
    <source>
        <dbReference type="EMBL" id="GBP84943.1"/>
    </source>
</evidence>
<name>A0A4C1ZCR6_EUMVA</name>
<keyword evidence="1" id="KW-0472">Membrane</keyword>
<sequence length="147" mass="16439">MSDIAQDDSTFFTQCHQLEIFNKIRSQHVKNPERLFSCKYVRSLSLLAAPAQMYVKALNIGSVAAAERRPRRALIGDGAGLLLFILLMTRLMVVNLISWQVTRHNFPFARRAPAHDPRTTAGGVGRLPSNESAKMALEYWLLVAASQ</sequence>
<evidence type="ECO:0000313" key="3">
    <source>
        <dbReference type="Proteomes" id="UP000299102"/>
    </source>
</evidence>
<organism evidence="2 3">
    <name type="scientific">Eumeta variegata</name>
    <name type="common">Bagworm moth</name>
    <name type="synonym">Eumeta japonica</name>
    <dbReference type="NCBI Taxonomy" id="151549"/>
    <lineage>
        <taxon>Eukaryota</taxon>
        <taxon>Metazoa</taxon>
        <taxon>Ecdysozoa</taxon>
        <taxon>Arthropoda</taxon>
        <taxon>Hexapoda</taxon>
        <taxon>Insecta</taxon>
        <taxon>Pterygota</taxon>
        <taxon>Neoptera</taxon>
        <taxon>Endopterygota</taxon>
        <taxon>Lepidoptera</taxon>
        <taxon>Glossata</taxon>
        <taxon>Ditrysia</taxon>
        <taxon>Tineoidea</taxon>
        <taxon>Psychidae</taxon>
        <taxon>Oiketicinae</taxon>
        <taxon>Eumeta</taxon>
    </lineage>
</organism>
<keyword evidence="1" id="KW-0812">Transmembrane</keyword>
<proteinExistence type="predicted"/>
<evidence type="ECO:0000256" key="1">
    <source>
        <dbReference type="SAM" id="Phobius"/>
    </source>
</evidence>
<dbReference type="EMBL" id="BGZK01001707">
    <property type="protein sequence ID" value="GBP84943.1"/>
    <property type="molecule type" value="Genomic_DNA"/>
</dbReference>
<dbReference type="Proteomes" id="UP000299102">
    <property type="component" value="Unassembled WGS sequence"/>
</dbReference>
<keyword evidence="3" id="KW-1185">Reference proteome</keyword>